<protein>
    <recommendedName>
        <fullName evidence="2">Tryptophan synthase beta chain-like PALP domain-containing protein</fullName>
    </recommendedName>
</protein>
<evidence type="ECO:0008006" key="2">
    <source>
        <dbReference type="Google" id="ProtNLM"/>
    </source>
</evidence>
<dbReference type="EMBL" id="LAZR01069256">
    <property type="protein sequence ID" value="KKK48078.1"/>
    <property type="molecule type" value="Genomic_DNA"/>
</dbReference>
<reference evidence="1" key="1">
    <citation type="journal article" date="2015" name="Nature">
        <title>Complex archaea that bridge the gap between prokaryotes and eukaryotes.</title>
        <authorList>
            <person name="Spang A."/>
            <person name="Saw J.H."/>
            <person name="Jorgensen S.L."/>
            <person name="Zaremba-Niedzwiedzka K."/>
            <person name="Martijn J."/>
            <person name="Lind A.E."/>
            <person name="van Eijk R."/>
            <person name="Schleper C."/>
            <person name="Guy L."/>
            <person name="Ettema T.J."/>
        </authorList>
    </citation>
    <scope>NUCLEOTIDE SEQUENCE</scope>
</reference>
<dbReference type="Gene3D" id="3.40.50.1100">
    <property type="match status" value="1"/>
</dbReference>
<comment type="caution">
    <text evidence="1">The sequence shown here is derived from an EMBL/GenBank/DDBJ whole genome shotgun (WGS) entry which is preliminary data.</text>
</comment>
<dbReference type="InterPro" id="IPR036052">
    <property type="entry name" value="TrpB-like_PALP_sf"/>
</dbReference>
<evidence type="ECO:0000313" key="1">
    <source>
        <dbReference type="EMBL" id="KKK48078.1"/>
    </source>
</evidence>
<dbReference type="AlphaFoldDB" id="A0A0F8VUP9"/>
<accession>A0A0F8VUP9</accession>
<organism evidence="1">
    <name type="scientific">marine sediment metagenome</name>
    <dbReference type="NCBI Taxonomy" id="412755"/>
    <lineage>
        <taxon>unclassified sequences</taxon>
        <taxon>metagenomes</taxon>
        <taxon>ecological metagenomes</taxon>
    </lineage>
</organism>
<gene>
    <name evidence="1" type="ORF">LCGC14_3148740</name>
</gene>
<sequence>VVIVNDRAAFSRCWTMRRTYDLYLGGSSGAVLEAIQQKAHHIKLHDIVIVLCPDAGEIYADTLYLPIWLRNRGLTEVII</sequence>
<proteinExistence type="predicted"/>
<name>A0A0F8VUP9_9ZZZZ</name>
<dbReference type="SUPFAM" id="SSF53686">
    <property type="entry name" value="Tryptophan synthase beta subunit-like PLP-dependent enzymes"/>
    <property type="match status" value="1"/>
</dbReference>
<feature type="non-terminal residue" evidence="1">
    <location>
        <position position="1"/>
    </location>
</feature>